<evidence type="ECO:0000313" key="3">
    <source>
        <dbReference type="EMBL" id="ANY85384.1"/>
    </source>
</evidence>
<feature type="domain" description="Malonyl-CoA decarboxylase C-terminal" evidence="1">
    <location>
        <begin position="180"/>
        <end position="425"/>
    </location>
</feature>
<dbReference type="PANTHER" id="PTHR28641">
    <property type="match status" value="1"/>
</dbReference>
<accession>A0A1B2EZK9</accession>
<dbReference type="Gene3D" id="1.20.140.90">
    <property type="entry name" value="Malonyl-CoA decarboxylase, oligemerization domain"/>
    <property type="match status" value="1"/>
</dbReference>
<dbReference type="GO" id="GO:0050080">
    <property type="term" value="F:malonyl-CoA decarboxylase activity"/>
    <property type="evidence" value="ECO:0007669"/>
    <property type="project" value="InterPro"/>
</dbReference>
<organism evidence="3">
    <name type="scientific">Microvirga ossetica</name>
    <dbReference type="NCBI Taxonomy" id="1882682"/>
    <lineage>
        <taxon>Bacteria</taxon>
        <taxon>Pseudomonadati</taxon>
        <taxon>Pseudomonadota</taxon>
        <taxon>Alphaproteobacteria</taxon>
        <taxon>Hyphomicrobiales</taxon>
        <taxon>Methylobacteriaceae</taxon>
        <taxon>Microvirga</taxon>
    </lineage>
</organism>
<dbReference type="PANTHER" id="PTHR28641:SF1">
    <property type="entry name" value="MALONYL-COA DECARBOXYLASE, MITOCHONDRIAL"/>
    <property type="match status" value="1"/>
</dbReference>
<dbReference type="InterPro" id="IPR038351">
    <property type="entry name" value="MCD_N_sf"/>
</dbReference>
<dbReference type="EMBL" id="CP016620">
    <property type="protein sequence ID" value="ANY85384.1"/>
    <property type="molecule type" value="Genomic_DNA"/>
</dbReference>
<name>A0A1B2EZK9_9HYPH</name>
<dbReference type="OrthoDB" id="5292736at2"/>
<sequence>MNVKLTRSLVGLEAAPAFLSDLIDTLTERGRSLLGQKAGQEIVAKDALPAVGEMLISRRGEASGVALAQTLLATYMAADPADRLAFLQALADRFGPDRRRIELAIEAVRQDQGTDALESLHAAAEPRRQELIRRLNLAPGGTSALVRMREELLEFLPKHPELKCVDADFSHLLSSWFNRGFLVLRPIDWTTPANILEKIIRYEAVHAIQNWDDLRNRLQPEDRRCYGFFHPQLVDEPLIFVEVALTKEIPGAIGPLLDLGRIPIAASEATTAVFYSISNTQKGLGGVSFGNFLIKQVVENLKRELPNLKMFVTLSPVPGFARWLERERKTEQSACLDAASKETLGVLDQPAWSDDPEKVENVRDVLLAAAAYYFLKAKDSKGRPIDPVARFHLGNGARLERLNFLGNVSAKGLNQSHGLMVNYLYALDEIEKNHEAFAEKGVVAASPAVRKALRTDLPSRDLVPNP</sequence>
<proteinExistence type="predicted"/>
<dbReference type="GO" id="GO:0006633">
    <property type="term" value="P:fatty acid biosynthetic process"/>
    <property type="evidence" value="ECO:0007669"/>
    <property type="project" value="InterPro"/>
</dbReference>
<dbReference type="Pfam" id="PF05292">
    <property type="entry name" value="MCD"/>
    <property type="match status" value="1"/>
</dbReference>
<evidence type="ECO:0000259" key="1">
    <source>
        <dbReference type="Pfam" id="PF05292"/>
    </source>
</evidence>
<dbReference type="InterPro" id="IPR035372">
    <property type="entry name" value="MCD_N"/>
</dbReference>
<dbReference type="InterPro" id="IPR007956">
    <property type="entry name" value="Malonyl_CoA_deC_C"/>
</dbReference>
<reference evidence="3" key="1">
    <citation type="submission" date="2016-07" db="EMBL/GenBank/DDBJ databases">
        <title>Microvirga ossetica sp. nov. a new species of rhizobia isolated from root nodules of the legume species Vicia alpestris Steven originated from North Ossetia region in the Caucasus.</title>
        <authorList>
            <person name="Safronova V.I."/>
            <person name="Kuznetsova I.G."/>
            <person name="Sazanova A.L."/>
            <person name="Belimov A."/>
            <person name="Andronov E."/>
            <person name="Osledkin Y.S."/>
            <person name="Onishchuk O.P."/>
            <person name="Kurchak O.N."/>
            <person name="Shaposhnikov A.I."/>
            <person name="Willems A."/>
            <person name="Tikhonovich I.A."/>
        </authorList>
    </citation>
    <scope>NUCLEOTIDE SEQUENCE [LARGE SCALE GENOMIC DNA]</scope>
    <source>
        <strain evidence="3">V5/3M</strain>
        <plasmid evidence="3">unnamed4</plasmid>
    </source>
</reference>
<feature type="domain" description="Malonyl-CoA decarboxylase N-terminal" evidence="2">
    <location>
        <begin position="94"/>
        <end position="177"/>
    </location>
</feature>
<keyword evidence="3" id="KW-0614">Plasmid</keyword>
<protein>
    <submittedName>
        <fullName evidence="3">MCD, Malonyl-CoA decarboxylase MCD</fullName>
    </submittedName>
</protein>
<dbReference type="Gene3D" id="3.40.630.150">
    <property type="entry name" value="Malonyl-CoA decarboxylase, catalytic domain"/>
    <property type="match status" value="1"/>
</dbReference>
<dbReference type="InterPro" id="IPR042303">
    <property type="entry name" value="Malonyl_CoA_deC_C_sf"/>
</dbReference>
<dbReference type="AlphaFoldDB" id="A0A1B2EZK9"/>
<gene>
    <name evidence="3" type="ORF">BB934_44745</name>
</gene>
<dbReference type="Pfam" id="PF17408">
    <property type="entry name" value="MCD_N"/>
    <property type="match status" value="1"/>
</dbReference>
<evidence type="ECO:0000259" key="2">
    <source>
        <dbReference type="Pfam" id="PF17408"/>
    </source>
</evidence>
<geneLocation type="plasmid" evidence="3">
    <name>unnamed4</name>
</geneLocation>
<dbReference type="KEGG" id="moc:BB934_44745"/>
<dbReference type="InterPro" id="IPR038917">
    <property type="entry name" value="Malonyl_CoA_deC"/>
</dbReference>